<dbReference type="RefSeq" id="WP_248651806.1">
    <property type="nucleotide sequence ID" value="NZ_CP096659.1"/>
</dbReference>
<dbReference type="InterPro" id="IPR013783">
    <property type="entry name" value="Ig-like_fold"/>
</dbReference>
<keyword evidence="2" id="KW-1185">Reference proteome</keyword>
<protein>
    <recommendedName>
        <fullName evidence="3">CARDB domain-containing protein</fullName>
    </recommendedName>
</protein>
<dbReference type="Gene3D" id="2.60.40.10">
    <property type="entry name" value="Immunoglobulins"/>
    <property type="match status" value="1"/>
</dbReference>
<gene>
    <name evidence="1" type="ORF">M0R89_06835</name>
</gene>
<proteinExistence type="predicted"/>
<dbReference type="PROSITE" id="PS51257">
    <property type="entry name" value="PROKAR_LIPOPROTEIN"/>
    <property type="match status" value="1"/>
</dbReference>
<accession>A0A8U0HY52</accession>
<dbReference type="EMBL" id="CP096659">
    <property type="protein sequence ID" value="UPV75769.1"/>
    <property type="molecule type" value="Genomic_DNA"/>
</dbReference>
<dbReference type="GeneID" id="72184900"/>
<dbReference type="AlphaFoldDB" id="A0A8U0HY52"/>
<evidence type="ECO:0000313" key="1">
    <source>
        <dbReference type="EMBL" id="UPV75769.1"/>
    </source>
</evidence>
<name>A0A8U0HY52_9EURY</name>
<dbReference type="Proteomes" id="UP000830729">
    <property type="component" value="Chromosome"/>
</dbReference>
<evidence type="ECO:0008006" key="3">
    <source>
        <dbReference type="Google" id="ProtNLM"/>
    </source>
</evidence>
<evidence type="ECO:0000313" key="2">
    <source>
        <dbReference type="Proteomes" id="UP000830729"/>
    </source>
</evidence>
<dbReference type="KEGG" id="halx:M0R89_06835"/>
<organism evidence="1 2">
    <name type="scientific">Halorussus limi</name>
    <dbReference type="NCBI Taxonomy" id="2938695"/>
    <lineage>
        <taxon>Archaea</taxon>
        <taxon>Methanobacteriati</taxon>
        <taxon>Methanobacteriota</taxon>
        <taxon>Stenosarchaea group</taxon>
        <taxon>Halobacteria</taxon>
        <taxon>Halobacteriales</taxon>
        <taxon>Haladaptataceae</taxon>
        <taxon>Halorussus</taxon>
    </lineage>
</organism>
<reference evidence="1 2" key="1">
    <citation type="submission" date="2022-04" db="EMBL/GenBank/DDBJ databases">
        <title>Diverse halophilic archaea isolated from saline environments.</title>
        <authorList>
            <person name="Cui H.-L."/>
        </authorList>
    </citation>
    <scope>NUCLEOTIDE SEQUENCE [LARGE SCALE GENOMIC DNA]</scope>
    <source>
        <strain evidence="1 2">XZYJT49</strain>
    </source>
</reference>
<sequence>MERRRLLALGATAVTSGCLRLSGGEVTETRTETATGPDVTITSVSLPDTMRPGREYTARTTLRNTADAARMVTVTYQFEGQKTLFSDVRVPAGGSKTTSYAISPVIVETSYGSDIDVGTYTHGIRLSNGGRETASVSVKSSDIFPEKLSVGSLEAPTSVPLDEKFTVATTVSNAASQAAIQRVEYRFEGKLVFSRNGVRIEPNGETRVGFGPSVDDIETTLGHDLSPGTYSHELVVPDVGRASGRVELTEGGLL</sequence>